<sequence>MLVNYESINHPSRRKWYPLHIHQCQIQSCFLHGPVKRQVANIRTKYMVT</sequence>
<proteinExistence type="predicted"/>
<reference evidence="2" key="1">
    <citation type="submission" date="2014-10" db="EMBL/GenBank/DDBJ databases">
        <authorList>
            <person name="King R."/>
        </authorList>
    </citation>
    <scope>NUCLEOTIDE SEQUENCE [LARGE SCALE GENOMIC DNA]</scope>
    <source>
        <strain evidence="2">A3/5</strain>
    </source>
</reference>
<dbReference type="AlphaFoldDB" id="A0A2L2TI69"/>
<dbReference type="Proteomes" id="UP000245910">
    <property type="component" value="Chromosome I"/>
</dbReference>
<keyword evidence="2" id="KW-1185">Reference proteome</keyword>
<dbReference type="EMBL" id="LN649229">
    <property type="protein sequence ID" value="CEI64107.1"/>
    <property type="molecule type" value="Genomic_DNA"/>
</dbReference>
<organism evidence="1 2">
    <name type="scientific">Fusarium venenatum</name>
    <dbReference type="NCBI Taxonomy" id="56646"/>
    <lineage>
        <taxon>Eukaryota</taxon>
        <taxon>Fungi</taxon>
        <taxon>Dikarya</taxon>
        <taxon>Ascomycota</taxon>
        <taxon>Pezizomycotina</taxon>
        <taxon>Sordariomycetes</taxon>
        <taxon>Hypocreomycetidae</taxon>
        <taxon>Hypocreales</taxon>
        <taxon>Nectriaceae</taxon>
        <taxon>Fusarium</taxon>
    </lineage>
</organism>
<evidence type="ECO:0000313" key="2">
    <source>
        <dbReference type="Proteomes" id="UP000245910"/>
    </source>
</evidence>
<name>A0A2L2TI69_9HYPO</name>
<protein>
    <submittedName>
        <fullName evidence="1">Uncharacterized protein</fullName>
    </submittedName>
</protein>
<evidence type="ECO:0000313" key="1">
    <source>
        <dbReference type="EMBL" id="CEI64107.1"/>
    </source>
</evidence>
<accession>A0A2L2TI69</accession>